<dbReference type="Pfam" id="PF01844">
    <property type="entry name" value="HNH"/>
    <property type="match status" value="1"/>
</dbReference>
<dbReference type="RefSeq" id="WP_089723345.1">
    <property type="nucleotide sequence ID" value="NZ_FNGB01000043.1"/>
</dbReference>
<dbReference type="Gene3D" id="3.10.590.10">
    <property type="entry name" value="ph1033 like domains"/>
    <property type="match status" value="1"/>
</dbReference>
<comment type="caution">
    <text evidence="2">The sequence shown here is derived from an EMBL/GenBank/DDBJ whole genome shotgun (WGS) entry which is preliminary data.</text>
</comment>
<dbReference type="GO" id="GO:0003676">
    <property type="term" value="F:nucleic acid binding"/>
    <property type="evidence" value="ECO:0007669"/>
    <property type="project" value="InterPro"/>
</dbReference>
<dbReference type="SMART" id="SM00507">
    <property type="entry name" value="HNHc"/>
    <property type="match status" value="1"/>
</dbReference>
<dbReference type="InterPro" id="IPR002711">
    <property type="entry name" value="HNH"/>
</dbReference>
<keyword evidence="2" id="KW-0540">Nuclease</keyword>
<dbReference type="AlphaFoldDB" id="A0A4R7DXZ0"/>
<evidence type="ECO:0000313" key="2">
    <source>
        <dbReference type="EMBL" id="TDS25781.1"/>
    </source>
</evidence>
<feature type="domain" description="HNH nuclease" evidence="1">
    <location>
        <begin position="201"/>
        <end position="266"/>
    </location>
</feature>
<accession>A0A4R7DXZ0</accession>
<dbReference type="EMBL" id="SOAA01000046">
    <property type="protein sequence ID" value="TDS25781.1"/>
    <property type="molecule type" value="Genomic_DNA"/>
</dbReference>
<proteinExistence type="predicted"/>
<dbReference type="GO" id="GO:0004519">
    <property type="term" value="F:endonuclease activity"/>
    <property type="evidence" value="ECO:0007669"/>
    <property type="project" value="UniProtKB-KW"/>
</dbReference>
<dbReference type="CDD" id="cd00085">
    <property type="entry name" value="HNHc"/>
    <property type="match status" value="1"/>
</dbReference>
<dbReference type="InterPro" id="IPR002740">
    <property type="entry name" value="EVE_domain"/>
</dbReference>
<keyword evidence="2" id="KW-0255">Endonuclease</keyword>
<dbReference type="SUPFAM" id="SSF88697">
    <property type="entry name" value="PUA domain-like"/>
    <property type="match status" value="1"/>
</dbReference>
<keyword evidence="2" id="KW-0378">Hydrolase</keyword>
<sequence length="298" mass="34779">MTDFTGYWIFFCNPKKWNIDEFLESGTIYDNFTVRDWHKDQFAKGQLGLVRVGHDNRIKDQLNGREKLERGIYAVVEVLGETELKEEPAPDYWNDNDLGGKKYRVDIKYLKNLLDKPILIKNLKSDSYNYDKHLIDGFQSSTMPLEAETFNRIIEKIGEINLDFTDEKFESEEDIVKLEKKYKNAVPEVKTRVSKYIERGKIAQQFKKKTGFKCQICDELGDDPYVFEKENGEYYIETHHIDAVSNLNEGSLGISNLITVCPNHHRQLHYGKVDILGNNKDELKLKIDGEEILINKIR</sequence>
<dbReference type="GO" id="GO:0008270">
    <property type="term" value="F:zinc ion binding"/>
    <property type="evidence" value="ECO:0007669"/>
    <property type="project" value="InterPro"/>
</dbReference>
<dbReference type="Pfam" id="PF01878">
    <property type="entry name" value="EVE"/>
    <property type="match status" value="1"/>
</dbReference>
<reference evidence="2 3" key="1">
    <citation type="submission" date="2019-03" db="EMBL/GenBank/DDBJ databases">
        <title>Deep subsurface shale carbon reservoir microbial communities from Ohio and West Virginia, USA.</title>
        <authorList>
            <person name="Wrighton K."/>
        </authorList>
    </citation>
    <scope>NUCLEOTIDE SEQUENCE [LARGE SCALE GENOMIC DNA]</scope>
    <source>
        <strain evidence="2 3">UTICA-S4D12</strain>
    </source>
</reference>
<protein>
    <submittedName>
        <fullName evidence="2">HNH endonuclease</fullName>
    </submittedName>
</protein>
<gene>
    <name evidence="2" type="ORF">BY453_1462</name>
</gene>
<dbReference type="InterPro" id="IPR015947">
    <property type="entry name" value="PUA-like_sf"/>
</dbReference>
<dbReference type="InterPro" id="IPR003615">
    <property type="entry name" value="HNH_nuc"/>
</dbReference>
<name>A0A4R7DXZ0_9FIRM</name>
<organism evidence="2 3">
    <name type="scientific">Halanaerobium congolense</name>
    <dbReference type="NCBI Taxonomy" id="54121"/>
    <lineage>
        <taxon>Bacteria</taxon>
        <taxon>Bacillati</taxon>
        <taxon>Bacillota</taxon>
        <taxon>Clostridia</taxon>
        <taxon>Halanaerobiales</taxon>
        <taxon>Halanaerobiaceae</taxon>
        <taxon>Halanaerobium</taxon>
    </lineage>
</organism>
<dbReference type="Proteomes" id="UP000295758">
    <property type="component" value="Unassembled WGS sequence"/>
</dbReference>
<evidence type="ECO:0000259" key="1">
    <source>
        <dbReference type="SMART" id="SM00507"/>
    </source>
</evidence>
<evidence type="ECO:0000313" key="3">
    <source>
        <dbReference type="Proteomes" id="UP000295758"/>
    </source>
</evidence>